<feature type="domain" description="VWFA" evidence="4">
    <location>
        <begin position="176"/>
        <end position="367"/>
    </location>
</feature>
<dbReference type="InterPro" id="IPR002035">
    <property type="entry name" value="VWF_A"/>
</dbReference>
<sequence>MFVQKKWFVFLIVILLFTLLAACGDSGNNNAKSETDKQEEKEDNQNKKENSIASNDKNEKEVKSAESEQTEKVKLKDLSPIPTDVDGLAKQTAGPFGGDEKSIYDLEQKIKKKFEKLGPMSKNPTDNEYKKYLRFMYWLVSENYPNPQDTIKKWEFASFGNPDLPDAKYHFKENYNIEIILDSSGSMANPAGSGTRMDVAKESINAFLSQVPEEANVSLRVYGHKGTGSDSDKEMSCDAIEQVYGFDSFKEGKFQNALDKFQPSGWTPLAGALKQSKKALSKFDTKKNTNLIYVVSDGIETCGGDPVKVAKSLANSNAKPIINIIGFQTDAEAQKQLEKMAEVSGGIFASADNEEELQEEFQRAKEVLEAWEEWKEDALNDADYMEVENSFDIMGLHNDWSFTTLGTSNNLNRLANVMKDIGIITHDQKMELKDRVDDVIDKIDETVDELEVTLQEISKQKITEMKKSIKERFENETKKNK</sequence>
<organism evidence="5 6">
    <name type="scientific">Virgibacillus siamensis</name>
    <dbReference type="NCBI Taxonomy" id="480071"/>
    <lineage>
        <taxon>Bacteria</taxon>
        <taxon>Bacillati</taxon>
        <taxon>Bacillota</taxon>
        <taxon>Bacilli</taxon>
        <taxon>Bacillales</taxon>
        <taxon>Bacillaceae</taxon>
        <taxon>Virgibacillus</taxon>
    </lineage>
</organism>
<dbReference type="Proteomes" id="UP001500866">
    <property type="component" value="Unassembled WGS sequence"/>
</dbReference>
<evidence type="ECO:0000256" key="2">
    <source>
        <dbReference type="SAM" id="MobiDB-lite"/>
    </source>
</evidence>
<dbReference type="SMART" id="SM00327">
    <property type="entry name" value="VWA"/>
    <property type="match status" value="1"/>
</dbReference>
<dbReference type="Pfam" id="PF13519">
    <property type="entry name" value="VWA_2"/>
    <property type="match status" value="1"/>
</dbReference>
<dbReference type="Gene3D" id="3.40.50.410">
    <property type="entry name" value="von Willebrand factor, type A domain"/>
    <property type="match status" value="1"/>
</dbReference>
<dbReference type="InterPro" id="IPR036465">
    <property type="entry name" value="vWFA_dom_sf"/>
</dbReference>
<evidence type="ECO:0000256" key="3">
    <source>
        <dbReference type="SAM" id="SignalP"/>
    </source>
</evidence>
<dbReference type="PROSITE" id="PS50234">
    <property type="entry name" value="VWFA"/>
    <property type="match status" value="1"/>
</dbReference>
<evidence type="ECO:0000313" key="6">
    <source>
        <dbReference type="Proteomes" id="UP001500866"/>
    </source>
</evidence>
<evidence type="ECO:0000259" key="4">
    <source>
        <dbReference type="PROSITE" id="PS50234"/>
    </source>
</evidence>
<protein>
    <submittedName>
        <fullName evidence="5">VWA domain-containing protein</fullName>
    </submittedName>
</protein>
<accession>A0ABP3QKA6</accession>
<proteinExistence type="predicted"/>
<dbReference type="EMBL" id="BAAADS010000001">
    <property type="protein sequence ID" value="GAA0588567.1"/>
    <property type="molecule type" value="Genomic_DNA"/>
</dbReference>
<feature type="compositionally biased region" description="Basic and acidic residues" evidence="2">
    <location>
        <begin position="33"/>
        <end position="76"/>
    </location>
</feature>
<name>A0ABP3QKA6_9BACI</name>
<feature type="region of interest" description="Disordered" evidence="2">
    <location>
        <begin position="28"/>
        <end position="76"/>
    </location>
</feature>
<feature type="coiled-coil region" evidence="1">
    <location>
        <begin position="429"/>
        <end position="460"/>
    </location>
</feature>
<gene>
    <name evidence="5" type="ORF">GCM10009001_00550</name>
</gene>
<keyword evidence="3" id="KW-0732">Signal</keyword>
<dbReference type="PROSITE" id="PS51257">
    <property type="entry name" value="PROKAR_LIPOPROTEIN"/>
    <property type="match status" value="1"/>
</dbReference>
<keyword evidence="1" id="KW-0175">Coiled coil</keyword>
<feature type="chain" id="PRO_5045355636" evidence="3">
    <location>
        <begin position="22"/>
        <end position="481"/>
    </location>
</feature>
<keyword evidence="6" id="KW-1185">Reference proteome</keyword>
<feature type="signal peptide" evidence="3">
    <location>
        <begin position="1"/>
        <end position="21"/>
    </location>
</feature>
<evidence type="ECO:0000313" key="5">
    <source>
        <dbReference type="EMBL" id="GAA0588567.1"/>
    </source>
</evidence>
<dbReference type="SUPFAM" id="SSF53300">
    <property type="entry name" value="vWA-like"/>
    <property type="match status" value="1"/>
</dbReference>
<comment type="caution">
    <text evidence="5">The sequence shown here is derived from an EMBL/GenBank/DDBJ whole genome shotgun (WGS) entry which is preliminary data.</text>
</comment>
<reference evidence="6" key="1">
    <citation type="journal article" date="2019" name="Int. J. Syst. Evol. Microbiol.">
        <title>The Global Catalogue of Microorganisms (GCM) 10K type strain sequencing project: providing services to taxonomists for standard genome sequencing and annotation.</title>
        <authorList>
            <consortium name="The Broad Institute Genomics Platform"/>
            <consortium name="The Broad Institute Genome Sequencing Center for Infectious Disease"/>
            <person name="Wu L."/>
            <person name="Ma J."/>
        </authorList>
    </citation>
    <scope>NUCLEOTIDE SEQUENCE [LARGE SCALE GENOMIC DNA]</scope>
    <source>
        <strain evidence="6">JCM 15395</strain>
    </source>
</reference>
<evidence type="ECO:0000256" key="1">
    <source>
        <dbReference type="SAM" id="Coils"/>
    </source>
</evidence>